<name>A0A931LSA1_FIMGI</name>
<evidence type="ECO:0000256" key="1">
    <source>
        <dbReference type="SAM" id="MobiDB-lite"/>
    </source>
</evidence>
<evidence type="ECO:0000313" key="3">
    <source>
        <dbReference type="Proteomes" id="UP000727962"/>
    </source>
</evidence>
<proteinExistence type="predicted"/>
<dbReference type="AlphaFoldDB" id="A0A931LSA1"/>
<protein>
    <submittedName>
        <fullName evidence="2">Uncharacterized protein</fullName>
    </submittedName>
</protein>
<dbReference type="EMBL" id="JACOSL010000033">
    <property type="protein sequence ID" value="MBI1756545.1"/>
    <property type="molecule type" value="Genomic_DNA"/>
</dbReference>
<organism evidence="2 3">
    <name type="scientific">Fimbriimonas ginsengisoli</name>
    <dbReference type="NCBI Taxonomy" id="1005039"/>
    <lineage>
        <taxon>Bacteria</taxon>
        <taxon>Bacillati</taxon>
        <taxon>Armatimonadota</taxon>
        <taxon>Fimbriimonadia</taxon>
        <taxon>Fimbriimonadales</taxon>
        <taxon>Fimbriimonadaceae</taxon>
        <taxon>Fimbriimonas</taxon>
    </lineage>
</organism>
<evidence type="ECO:0000313" key="2">
    <source>
        <dbReference type="EMBL" id="MBI1756545.1"/>
    </source>
</evidence>
<reference evidence="2" key="1">
    <citation type="submission" date="2020-07" db="EMBL/GenBank/DDBJ databases">
        <title>Huge and variable diversity of episymbiotic CPR bacteria and DPANN archaea in groundwater ecosystems.</title>
        <authorList>
            <person name="He C.Y."/>
            <person name="Keren R."/>
            <person name="Whittaker M."/>
            <person name="Farag I.F."/>
            <person name="Doudna J."/>
            <person name="Cate J.H.D."/>
            <person name="Banfield J.F."/>
        </authorList>
    </citation>
    <scope>NUCLEOTIDE SEQUENCE</scope>
    <source>
        <strain evidence="2">NC_groundwater_17_Pr7_B-0.1um_64_12</strain>
    </source>
</reference>
<sequence length="226" mass="24600">MRSKPPESSRQPSEGGQTFAEAERWRLTTVTAAMLLGSQSKRRDYSFGDQVRGAAPFSISLDNSWRLVSKPSDARTDDEMARSRGAGRPRPAVFWLGNQMVLRVSRERDPADVLLHTEPFVGHIDHMHSAHALPKFVVGKAQAYPIIPSKSASDQPEGSNGSWPVTMDIFITEDADHEFRGGVATLSFYGKSYDDVPAMLEAVKGFAFTDTDASEAGPKSRAGSGG</sequence>
<accession>A0A931LSA1</accession>
<comment type="caution">
    <text evidence="2">The sequence shown here is derived from an EMBL/GenBank/DDBJ whole genome shotgun (WGS) entry which is preliminary data.</text>
</comment>
<feature type="region of interest" description="Disordered" evidence="1">
    <location>
        <begin position="1"/>
        <end position="22"/>
    </location>
</feature>
<gene>
    <name evidence="2" type="ORF">HYR64_05505</name>
</gene>
<dbReference type="Proteomes" id="UP000727962">
    <property type="component" value="Unassembled WGS sequence"/>
</dbReference>